<organism evidence="2 3">
    <name type="scientific">candidate division TA06 bacterium DG_24</name>
    <dbReference type="NCBI Taxonomy" id="1703770"/>
    <lineage>
        <taxon>Bacteria</taxon>
        <taxon>Bacteria division TA06</taxon>
    </lineage>
</organism>
<dbReference type="PANTHER" id="PTHR10151">
    <property type="entry name" value="ECTONUCLEOTIDE PYROPHOSPHATASE/PHOSPHODIESTERASE"/>
    <property type="match status" value="1"/>
</dbReference>
<dbReference type="PATRIC" id="fig|1703770.3.peg.1238"/>
<dbReference type="PANTHER" id="PTHR10151:SF120">
    <property type="entry name" value="BIS(5'-ADENOSYL)-TRIPHOSPHATASE"/>
    <property type="match status" value="1"/>
</dbReference>
<dbReference type="Proteomes" id="UP000052008">
    <property type="component" value="Unassembled WGS sequence"/>
</dbReference>
<evidence type="ECO:0008006" key="4">
    <source>
        <dbReference type="Google" id="ProtNLM"/>
    </source>
</evidence>
<reference evidence="2 3" key="1">
    <citation type="journal article" date="2015" name="Microbiome">
        <title>Genomic resolution of linkages in carbon, nitrogen, and sulfur cycling among widespread estuary sediment bacteria.</title>
        <authorList>
            <person name="Baker B.J."/>
            <person name="Lazar C.S."/>
            <person name="Teske A.P."/>
            <person name="Dick G.J."/>
        </authorList>
    </citation>
    <scope>NUCLEOTIDE SEQUENCE [LARGE SCALE GENOMIC DNA]</scope>
    <source>
        <strain evidence="2">DG_24</strain>
    </source>
</reference>
<dbReference type="InterPro" id="IPR002591">
    <property type="entry name" value="Phosphodiest/P_Trfase"/>
</dbReference>
<feature type="region of interest" description="Disordered" evidence="1">
    <location>
        <begin position="514"/>
        <end position="543"/>
    </location>
</feature>
<proteinExistence type="predicted"/>
<evidence type="ECO:0000256" key="1">
    <source>
        <dbReference type="SAM" id="MobiDB-lite"/>
    </source>
</evidence>
<gene>
    <name evidence="2" type="ORF">AMJ39_06445</name>
</gene>
<dbReference type="Pfam" id="PF01663">
    <property type="entry name" value="Phosphodiest"/>
    <property type="match status" value="1"/>
</dbReference>
<dbReference type="STRING" id="1703770.AMJ39_06445"/>
<dbReference type="EMBL" id="LIZS01000035">
    <property type="protein sequence ID" value="KPJ52943.1"/>
    <property type="molecule type" value="Genomic_DNA"/>
</dbReference>
<dbReference type="AlphaFoldDB" id="A0A0S7WSI4"/>
<evidence type="ECO:0000313" key="2">
    <source>
        <dbReference type="EMBL" id="KPJ52943.1"/>
    </source>
</evidence>
<dbReference type="InterPro" id="IPR017850">
    <property type="entry name" value="Alkaline_phosphatase_core_sf"/>
</dbReference>
<dbReference type="SUPFAM" id="SSF53649">
    <property type="entry name" value="Alkaline phosphatase-like"/>
    <property type="match status" value="2"/>
</dbReference>
<comment type="caution">
    <text evidence="2">The sequence shown here is derived from an EMBL/GenBank/DDBJ whole genome shotgun (WGS) entry which is preliminary data.</text>
</comment>
<accession>A0A0S7WSI4</accession>
<name>A0A0S7WSI4_UNCT6</name>
<sequence length="557" mass="62836">MVIFGLDGGTFDVIGPLIEQGLVPTLARLMEQGAWGELESTIPPMTGPAWTSFMTGKSPGKHGVYGFRVREPETYDWPVATSRSISAPTLWDIAGSKDRRSIVIDVPMTFPPWRINGLMIATFLAPSRETIITMPPELHAEIVAHVGQYPFEDQIVPSYVRGKLGPIECLEHMFGNVRRKMETAIYLLTNHDWDLAAVVFRATDIVQHTAWRFWNEEYRRLNPEESAKYDSVIPQMYRAVDRAIEKILEKVGEDVSVVVMSDHGAGPFSHYFFCNRWLMKEGLLRLRRVGRLPRYQVRRTTKTLEDILRGRRLGRIGRLVPGSMRRMHPRLPRRRRDRLAHIDWGRTVAYAPLIGGCGGSIVLNVAGREREGIVTPGEEYERLRDSIIERLACLTNGSDGTPIVELVKRREELYAGPYVEGAPDIIYLLKGLRYVPRNDPTVGPVLQKPAYHHCATHRLNGMIIMAGPATGQNRRLQGAKIVDIAPTILYLMGLPVPGDMDGRILEGGIRDEYLRDHPPASEEPQDIPGTGAERRFSYSDQEEDKVEEMLRGLGYVG</sequence>
<evidence type="ECO:0000313" key="3">
    <source>
        <dbReference type="Proteomes" id="UP000052008"/>
    </source>
</evidence>
<protein>
    <recommendedName>
        <fullName evidence="4">Phosphodiesterase</fullName>
    </recommendedName>
</protein>
<dbReference type="Gene3D" id="3.40.720.10">
    <property type="entry name" value="Alkaline Phosphatase, subunit A"/>
    <property type="match status" value="2"/>
</dbReference>
<dbReference type="GO" id="GO:0016787">
    <property type="term" value="F:hydrolase activity"/>
    <property type="evidence" value="ECO:0007669"/>
    <property type="project" value="UniProtKB-ARBA"/>
</dbReference>